<dbReference type="Pfam" id="PF07238">
    <property type="entry name" value="PilZ"/>
    <property type="match status" value="1"/>
</dbReference>
<gene>
    <name evidence="2" type="ORF">C7I55_10295</name>
</gene>
<evidence type="ECO:0000313" key="3">
    <source>
        <dbReference type="Proteomes" id="UP000241167"/>
    </source>
</evidence>
<accession>A0A2P7QRV6</accession>
<dbReference type="InterPro" id="IPR009875">
    <property type="entry name" value="PilZ_domain"/>
</dbReference>
<reference evidence="2 3" key="1">
    <citation type="submission" date="2018-03" db="EMBL/GenBank/DDBJ databases">
        <title>The draft genome of Sphingosinicella sp. GL-C-18.</title>
        <authorList>
            <person name="Liu L."/>
            <person name="Li L."/>
            <person name="Liang L."/>
            <person name="Zhang X."/>
            <person name="Wang T."/>
        </authorList>
    </citation>
    <scope>NUCLEOTIDE SEQUENCE [LARGE SCALE GENOMIC DNA]</scope>
    <source>
        <strain evidence="2 3">GL-C-18</strain>
    </source>
</reference>
<feature type="domain" description="PilZ" evidence="1">
    <location>
        <begin position="20"/>
        <end position="108"/>
    </location>
</feature>
<protein>
    <recommendedName>
        <fullName evidence="1">PilZ domain-containing protein</fullName>
    </recommendedName>
</protein>
<proteinExistence type="predicted"/>
<dbReference type="GO" id="GO:0035438">
    <property type="term" value="F:cyclic-di-GMP binding"/>
    <property type="evidence" value="ECO:0007669"/>
    <property type="project" value="InterPro"/>
</dbReference>
<evidence type="ECO:0000259" key="1">
    <source>
        <dbReference type="Pfam" id="PF07238"/>
    </source>
</evidence>
<name>A0A2P7QRV6_9SPHN</name>
<dbReference type="Proteomes" id="UP000241167">
    <property type="component" value="Unassembled WGS sequence"/>
</dbReference>
<organism evidence="2 3">
    <name type="scientific">Allosphingosinicella deserti</name>
    <dbReference type="NCBI Taxonomy" id="2116704"/>
    <lineage>
        <taxon>Bacteria</taxon>
        <taxon>Pseudomonadati</taxon>
        <taxon>Pseudomonadota</taxon>
        <taxon>Alphaproteobacteria</taxon>
        <taxon>Sphingomonadales</taxon>
        <taxon>Sphingomonadaceae</taxon>
        <taxon>Allosphingosinicella</taxon>
    </lineage>
</organism>
<sequence>MKMKLGLPALFQRRSRRIDRSFIRFSCALDSEMTLLDRVMSFEGRIIDISRGGALFRPKLAYIMRRSAVPVCIHWGSEELFGQIVATSPAGFSIRFDEPIEEDLFDELTADLRVTPRAAA</sequence>
<keyword evidence="3" id="KW-1185">Reference proteome</keyword>
<dbReference type="EMBL" id="PXYI01000003">
    <property type="protein sequence ID" value="PSJ40694.1"/>
    <property type="molecule type" value="Genomic_DNA"/>
</dbReference>
<dbReference type="AlphaFoldDB" id="A0A2P7QRV6"/>
<comment type="caution">
    <text evidence="2">The sequence shown here is derived from an EMBL/GenBank/DDBJ whole genome shotgun (WGS) entry which is preliminary data.</text>
</comment>
<evidence type="ECO:0000313" key="2">
    <source>
        <dbReference type="EMBL" id="PSJ40694.1"/>
    </source>
</evidence>